<evidence type="ECO:0000313" key="1">
    <source>
        <dbReference type="EMBL" id="GAI00552.1"/>
    </source>
</evidence>
<sequence length="59" mass="6094">DLGFQPGDLTGKYFVDADYAYACTGYDLYVITVTAGGSADAPTAPPVVTLDQAGTFTPN</sequence>
<organism evidence="1">
    <name type="scientific">marine sediment metagenome</name>
    <dbReference type="NCBI Taxonomy" id="412755"/>
    <lineage>
        <taxon>unclassified sequences</taxon>
        <taxon>metagenomes</taxon>
        <taxon>ecological metagenomes</taxon>
    </lineage>
</organism>
<proteinExistence type="predicted"/>
<dbReference type="EMBL" id="BARU01047598">
    <property type="protein sequence ID" value="GAI00552.1"/>
    <property type="molecule type" value="Genomic_DNA"/>
</dbReference>
<name>X1K0M5_9ZZZZ</name>
<comment type="caution">
    <text evidence="1">The sequence shown here is derived from an EMBL/GenBank/DDBJ whole genome shotgun (WGS) entry which is preliminary data.</text>
</comment>
<reference evidence="1" key="1">
    <citation type="journal article" date="2014" name="Front. Microbiol.">
        <title>High frequency of phylogenetically diverse reductive dehalogenase-homologous genes in deep subseafloor sedimentary metagenomes.</title>
        <authorList>
            <person name="Kawai M."/>
            <person name="Futagami T."/>
            <person name="Toyoda A."/>
            <person name="Takaki Y."/>
            <person name="Nishi S."/>
            <person name="Hori S."/>
            <person name="Arai W."/>
            <person name="Tsubouchi T."/>
            <person name="Morono Y."/>
            <person name="Uchiyama I."/>
            <person name="Ito T."/>
            <person name="Fujiyama A."/>
            <person name="Inagaki F."/>
            <person name="Takami H."/>
        </authorList>
    </citation>
    <scope>NUCLEOTIDE SEQUENCE</scope>
    <source>
        <strain evidence="1">Expedition CK06-06</strain>
    </source>
</reference>
<protein>
    <submittedName>
        <fullName evidence="1">Uncharacterized protein</fullName>
    </submittedName>
</protein>
<accession>X1K0M5</accession>
<feature type="non-terminal residue" evidence="1">
    <location>
        <position position="1"/>
    </location>
</feature>
<dbReference type="AlphaFoldDB" id="X1K0M5"/>
<gene>
    <name evidence="1" type="ORF">S03H2_71238</name>
</gene>